<evidence type="ECO:0000313" key="2">
    <source>
        <dbReference type="EMBL" id="CAG6615930.1"/>
    </source>
</evidence>
<dbReference type="AlphaFoldDB" id="A0A8D8LTJ6"/>
<sequence>MPSRLHLPTMLLRLHRRPNHITLTQGHCRGEACLPNTASMHQATPTRCPVRPLLIPRPSTHIPPATTRISARPRDNQPGTEGRAINCSPTSTLCRRSGSIRARLYECM</sequence>
<evidence type="ECO:0000256" key="1">
    <source>
        <dbReference type="SAM" id="MobiDB-lite"/>
    </source>
</evidence>
<name>A0A8D8LTJ6_9HEMI</name>
<organism evidence="2">
    <name type="scientific">Cacopsylla melanoneura</name>
    <dbReference type="NCBI Taxonomy" id="428564"/>
    <lineage>
        <taxon>Eukaryota</taxon>
        <taxon>Metazoa</taxon>
        <taxon>Ecdysozoa</taxon>
        <taxon>Arthropoda</taxon>
        <taxon>Hexapoda</taxon>
        <taxon>Insecta</taxon>
        <taxon>Pterygota</taxon>
        <taxon>Neoptera</taxon>
        <taxon>Paraneoptera</taxon>
        <taxon>Hemiptera</taxon>
        <taxon>Sternorrhyncha</taxon>
        <taxon>Psylloidea</taxon>
        <taxon>Psyllidae</taxon>
        <taxon>Psyllinae</taxon>
        <taxon>Cacopsylla</taxon>
    </lineage>
</organism>
<reference evidence="2" key="1">
    <citation type="submission" date="2021-05" db="EMBL/GenBank/DDBJ databases">
        <authorList>
            <person name="Alioto T."/>
            <person name="Alioto T."/>
            <person name="Gomez Garrido J."/>
        </authorList>
    </citation>
    <scope>NUCLEOTIDE SEQUENCE</scope>
</reference>
<feature type="region of interest" description="Disordered" evidence="1">
    <location>
        <begin position="57"/>
        <end position="84"/>
    </location>
</feature>
<protein>
    <submittedName>
        <fullName evidence="2">Uncharacterized protein</fullName>
    </submittedName>
</protein>
<proteinExistence type="predicted"/>
<dbReference type="EMBL" id="HBUF01034412">
    <property type="protein sequence ID" value="CAG6615930.1"/>
    <property type="molecule type" value="Transcribed_RNA"/>
</dbReference>
<accession>A0A8D8LTJ6</accession>